<proteinExistence type="predicted"/>
<dbReference type="HOGENOM" id="CLU_3005322_0_0_4"/>
<dbReference type="Proteomes" id="UP000001812">
    <property type="component" value="Chromosome II"/>
</dbReference>
<dbReference type="EMBL" id="CM000833">
    <property type="protein sequence ID" value="EET03895.1"/>
    <property type="molecule type" value="Genomic_DNA"/>
</dbReference>
<sequence>MYTAHSSDIHSGTGNLNNHLENAIHAPHFAHHHAQPLCIPIFKAHAPLPSDPRMPR</sequence>
<accession>A0A0E1VSK9</accession>
<evidence type="ECO:0000313" key="1">
    <source>
        <dbReference type="EMBL" id="EET03895.1"/>
    </source>
</evidence>
<gene>
    <name evidence="1" type="ORF">BURPS1710A_A0945</name>
</gene>
<reference evidence="1" key="1">
    <citation type="submission" date="2009-05" db="EMBL/GenBank/DDBJ databases">
        <authorList>
            <person name="Harkins D.M."/>
            <person name="DeShazer D."/>
            <person name="Woods D.E."/>
            <person name="Brinkac L.M."/>
            <person name="Brown K.A."/>
            <person name="Hung G.C."/>
            <person name="Tuanyok A."/>
            <person name="Zhang B."/>
            <person name="Nierman W.C."/>
        </authorList>
    </citation>
    <scope>NUCLEOTIDE SEQUENCE [LARGE SCALE GENOMIC DNA]</scope>
    <source>
        <strain evidence="1">1710a</strain>
    </source>
</reference>
<name>A0A0E1VSK9_BURPE</name>
<protein>
    <submittedName>
        <fullName evidence="1">Uncharacterized protein</fullName>
    </submittedName>
</protein>
<organism evidence="1">
    <name type="scientific">Burkholderia pseudomallei 1710a</name>
    <dbReference type="NCBI Taxonomy" id="320371"/>
    <lineage>
        <taxon>Bacteria</taxon>
        <taxon>Pseudomonadati</taxon>
        <taxon>Pseudomonadota</taxon>
        <taxon>Betaproteobacteria</taxon>
        <taxon>Burkholderiales</taxon>
        <taxon>Burkholderiaceae</taxon>
        <taxon>Burkholderia</taxon>
        <taxon>pseudomallei group</taxon>
    </lineage>
</organism>
<dbReference type="AlphaFoldDB" id="A0A0E1VSK9"/>